<sequence>MAEEASPLPVASNINEWVKVQAKRKEWLVKEVEKAQKKA</sequence>
<feature type="non-terminal residue" evidence="1">
    <location>
        <position position="39"/>
    </location>
</feature>
<organism evidence="1 2">
    <name type="scientific">Aduncisulcus paluster</name>
    <dbReference type="NCBI Taxonomy" id="2918883"/>
    <lineage>
        <taxon>Eukaryota</taxon>
        <taxon>Metamonada</taxon>
        <taxon>Carpediemonas-like organisms</taxon>
        <taxon>Aduncisulcus</taxon>
    </lineage>
</organism>
<evidence type="ECO:0000313" key="2">
    <source>
        <dbReference type="Proteomes" id="UP001057375"/>
    </source>
</evidence>
<keyword evidence="2" id="KW-1185">Reference proteome</keyword>
<dbReference type="EMBL" id="BQXS01013042">
    <property type="protein sequence ID" value="GKT28331.1"/>
    <property type="molecule type" value="Genomic_DNA"/>
</dbReference>
<accession>A0ABQ5K6Y1</accession>
<dbReference type="Proteomes" id="UP001057375">
    <property type="component" value="Unassembled WGS sequence"/>
</dbReference>
<gene>
    <name evidence="1" type="ORF">ADUPG1_014011</name>
</gene>
<reference evidence="1" key="1">
    <citation type="submission" date="2022-03" db="EMBL/GenBank/DDBJ databases">
        <title>Draft genome sequence of Aduncisulcus paluster, a free-living microaerophilic Fornicata.</title>
        <authorList>
            <person name="Yuyama I."/>
            <person name="Kume K."/>
            <person name="Tamura T."/>
            <person name="Inagaki Y."/>
            <person name="Hashimoto T."/>
        </authorList>
    </citation>
    <scope>NUCLEOTIDE SEQUENCE</scope>
    <source>
        <strain evidence="1">NY0171</strain>
    </source>
</reference>
<comment type="caution">
    <text evidence="1">The sequence shown here is derived from an EMBL/GenBank/DDBJ whole genome shotgun (WGS) entry which is preliminary data.</text>
</comment>
<proteinExistence type="predicted"/>
<evidence type="ECO:0000313" key="1">
    <source>
        <dbReference type="EMBL" id="GKT28331.1"/>
    </source>
</evidence>
<name>A0ABQ5K6Y1_9EUKA</name>
<protein>
    <submittedName>
        <fullName evidence="1">Uncharacterized protein</fullName>
    </submittedName>
</protein>